<reference evidence="2" key="2">
    <citation type="submission" date="2014-06" db="EMBL/GenBank/DDBJ databases">
        <authorList>
            <person name="Aslett M."/>
        </authorList>
    </citation>
    <scope>NUCLEOTIDE SEQUENCE</scope>
</reference>
<evidence type="ECO:0000313" key="2">
    <source>
        <dbReference type="EMBL" id="CDS17998.1"/>
    </source>
</evidence>
<feature type="region of interest" description="Disordered" evidence="1">
    <location>
        <begin position="338"/>
        <end position="363"/>
    </location>
</feature>
<feature type="region of interest" description="Disordered" evidence="1">
    <location>
        <begin position="478"/>
        <end position="532"/>
    </location>
</feature>
<dbReference type="OrthoDB" id="630188at2759"/>
<reference evidence="2 3" key="1">
    <citation type="journal article" date="2013" name="Nature">
        <title>The genomes of four tapeworm species reveal adaptations to parasitism.</title>
        <authorList>
            <person name="Tsai I.J."/>
            <person name="Zarowiecki M."/>
            <person name="Holroyd N."/>
            <person name="Garciarrubio A."/>
            <person name="Sanchez-Flores A."/>
            <person name="Brooks K.L."/>
            <person name="Tracey A."/>
            <person name="Bobes R.J."/>
            <person name="Fragoso G."/>
            <person name="Sciutto E."/>
            <person name="Aslett M."/>
            <person name="Beasley H."/>
            <person name="Bennett H.M."/>
            <person name="Cai J."/>
            <person name="Camicia F."/>
            <person name="Clark R."/>
            <person name="Cucher M."/>
            <person name="De Silva N."/>
            <person name="Day T.A."/>
            <person name="Deplazes P."/>
            <person name="Estrada K."/>
            <person name="Fernandez C."/>
            <person name="Holland P.W."/>
            <person name="Hou J."/>
            <person name="Hu S."/>
            <person name="Huckvale T."/>
            <person name="Hung S.S."/>
            <person name="Kamenetzky L."/>
            <person name="Keane J.A."/>
            <person name="Kiss F."/>
            <person name="Koziol U."/>
            <person name="Lambert O."/>
            <person name="Liu K."/>
            <person name="Luo X."/>
            <person name="Luo Y."/>
            <person name="Macchiaroli N."/>
            <person name="Nichol S."/>
            <person name="Paps J."/>
            <person name="Parkinson J."/>
            <person name="Pouchkina-Stantcheva N."/>
            <person name="Riddiford N."/>
            <person name="Rosenzvit M."/>
            <person name="Salinas G."/>
            <person name="Wasmuth J.D."/>
            <person name="Zamanian M."/>
            <person name="Zheng Y."/>
            <person name="Cai X."/>
            <person name="Soberon X."/>
            <person name="Olson P.D."/>
            <person name="Laclette J.P."/>
            <person name="Brehm K."/>
            <person name="Berriman M."/>
            <person name="Garciarrubio A."/>
            <person name="Bobes R.J."/>
            <person name="Fragoso G."/>
            <person name="Sanchez-Flores A."/>
            <person name="Estrada K."/>
            <person name="Cevallos M.A."/>
            <person name="Morett E."/>
            <person name="Gonzalez V."/>
            <person name="Portillo T."/>
            <person name="Ochoa-Leyva A."/>
            <person name="Jose M.V."/>
            <person name="Sciutto E."/>
            <person name="Landa A."/>
            <person name="Jimenez L."/>
            <person name="Valdes V."/>
            <person name="Carrero J.C."/>
            <person name="Larralde C."/>
            <person name="Morales-Montor J."/>
            <person name="Limon-Lason J."/>
            <person name="Soberon X."/>
            <person name="Laclette J.P."/>
        </authorList>
    </citation>
    <scope>NUCLEOTIDE SEQUENCE [LARGE SCALE GENOMIC DNA]</scope>
</reference>
<dbReference type="Proteomes" id="UP000492820">
    <property type="component" value="Unassembled WGS sequence"/>
</dbReference>
<dbReference type="SUPFAM" id="SSF56300">
    <property type="entry name" value="Metallo-dependent phosphatases"/>
    <property type="match status" value="1"/>
</dbReference>
<evidence type="ECO:0000313" key="3">
    <source>
        <dbReference type="Proteomes" id="UP000492820"/>
    </source>
</evidence>
<dbReference type="InterPro" id="IPR029052">
    <property type="entry name" value="Metallo-depent_PP-like"/>
</dbReference>
<gene>
    <name evidence="2" type="ORF">EgrG_001079400</name>
</gene>
<sequence>MTYVSRTNTPMVASITIPKESTKAGSADAAVSRDQRNRQPLLRRGCASAPQKESPAMKAVSCSSSLPTNYPRNNQASPSLFNYQNLNVYVVGNVGHPKAQIVRVVHISDTRGVGDHYARGLPNGHILIHSGDFLDGPPLRHRTLLRRSYFRKSRTEGRFSSSASASSISSPSTEDCMWKSKLRSIDEFFRHQPHPYKIFVSGCWDYLGPERPSAAQIQKYLPSAIYLEDAACEILGLKVYGIPWTSADDLRPEDGKSHFTSSTVTSKVKAILPQWLLRSSMFWSQSHRQTGRQRCLSSCTGTSGTPATAAPVKAREMVVIGGRSNVWPAYHSPDTSNGSCSSSANAETGVCESGSPPGSSSCSSSSSSLSSSVSASPLCDGFILPDIKAVEERFSRVPSDTNIIVSHMPAWRPELYTHVVDRIQPYLHLCGHDFAGYGVTWRRGVVFSNAAVQLTSNYPRVLPHHPFPRRRKAYSSTFTNSGVGGASSGDGGSGSGGGAERESTAGGDLFAGTSAPSKVTEHGDPLGVTGEITTLPPRIPRFTDFGVRPRRWRRRLSSLLSRLSLLSTHSLTDSAQPTSTVLDPYYSVGCKSSRIRPTPSSLAALRSGDGDFVVDPTLSVFGSCGGSRGGSRSEYVGRRNPLVFDVYVVIEEGVNDREVLPDYSKSTISHQETSGRQSSQSLRRNNACCIQASSSSVHPFCLCAFNRNHSPLLASVPSHPILLSQPPCLQSVLILRKIDFEHVYLFTNSFTSLHLFVHSSNHSVIHLHKHSSLK</sequence>
<feature type="compositionally biased region" description="Low complexity" evidence="1">
    <location>
        <begin position="353"/>
        <end position="363"/>
    </location>
</feature>
<evidence type="ECO:0000256" key="1">
    <source>
        <dbReference type="SAM" id="MobiDB-lite"/>
    </source>
</evidence>
<dbReference type="InterPro" id="IPR051693">
    <property type="entry name" value="UPF0046_metallophosphoest"/>
</dbReference>
<organism evidence="2">
    <name type="scientific">Echinococcus granulosus</name>
    <name type="common">Hydatid tapeworm</name>
    <dbReference type="NCBI Taxonomy" id="6210"/>
    <lineage>
        <taxon>Eukaryota</taxon>
        <taxon>Metazoa</taxon>
        <taxon>Spiralia</taxon>
        <taxon>Lophotrochozoa</taxon>
        <taxon>Platyhelminthes</taxon>
        <taxon>Cestoda</taxon>
        <taxon>Eucestoda</taxon>
        <taxon>Cyclophyllidea</taxon>
        <taxon>Taeniidae</taxon>
        <taxon>Echinococcus</taxon>
        <taxon>Echinococcus granulosus group</taxon>
    </lineage>
</organism>
<dbReference type="PANTHER" id="PTHR12905">
    <property type="entry name" value="METALLOPHOSPHOESTERASE"/>
    <property type="match status" value="1"/>
</dbReference>
<accession>A0A068WK56</accession>
<reference evidence="4" key="3">
    <citation type="submission" date="2020-10" db="UniProtKB">
        <authorList>
            <consortium name="WormBaseParasite"/>
        </authorList>
    </citation>
    <scope>IDENTIFICATION</scope>
</reference>
<feature type="compositionally biased region" description="Gly residues" evidence="1">
    <location>
        <begin position="482"/>
        <end position="498"/>
    </location>
</feature>
<evidence type="ECO:0000313" key="4">
    <source>
        <dbReference type="WBParaSite" id="EgrG_001079400"/>
    </source>
</evidence>
<dbReference type="Gene3D" id="3.60.21.10">
    <property type="match status" value="2"/>
</dbReference>
<feature type="region of interest" description="Disordered" evidence="1">
    <location>
        <begin position="18"/>
        <end position="58"/>
    </location>
</feature>
<dbReference type="AlphaFoldDB" id="A0A068WK56"/>
<proteinExistence type="predicted"/>
<dbReference type="WBParaSite" id="EgrG_001079400">
    <property type="protein sequence ID" value="EgrG_001079400"/>
    <property type="gene ID" value="EgrG_001079400"/>
</dbReference>
<name>A0A068WK56_ECHGR</name>
<protein>
    <submittedName>
        <fullName evidence="2 4">Metallophosphoesterase domain containing protein</fullName>
    </submittedName>
</protein>
<dbReference type="EMBL" id="LK028577">
    <property type="protein sequence ID" value="CDS17998.1"/>
    <property type="molecule type" value="Genomic_DNA"/>
</dbReference>
<dbReference type="PANTHER" id="PTHR12905:SF0">
    <property type="entry name" value="CALCINEURIN-LIKE PHOSPHOESTERASE DOMAIN-CONTAINING PROTEIN"/>
    <property type="match status" value="1"/>
</dbReference>